<dbReference type="InParanoid" id="A0A0D0CZ73"/>
<feature type="compositionally biased region" description="Pro residues" evidence="1">
    <location>
        <begin position="39"/>
        <end position="50"/>
    </location>
</feature>
<sequence length="102" mass="10706">MSELLPRQSKAEHEDAEEETPELGAPDLCGTVGLDNAPPDAPEAQWPPSPTINDLTNRFEQLHMDPSLAPAPAPAPPRSLPEFGEAIGNASKLTGIGTTNGL</sequence>
<protein>
    <submittedName>
        <fullName evidence="2">Uncharacterized protein</fullName>
    </submittedName>
</protein>
<proteinExistence type="predicted"/>
<dbReference type="EMBL" id="KN830432">
    <property type="protein sequence ID" value="KIK72794.1"/>
    <property type="molecule type" value="Genomic_DNA"/>
</dbReference>
<feature type="compositionally biased region" description="Pro residues" evidence="1">
    <location>
        <begin position="69"/>
        <end position="79"/>
    </location>
</feature>
<accession>A0A0D0CZ73</accession>
<feature type="region of interest" description="Disordered" evidence="1">
    <location>
        <begin position="1"/>
        <end position="85"/>
    </location>
</feature>
<evidence type="ECO:0000256" key="1">
    <source>
        <dbReference type="SAM" id="MobiDB-lite"/>
    </source>
</evidence>
<evidence type="ECO:0000313" key="3">
    <source>
        <dbReference type="Proteomes" id="UP000054538"/>
    </source>
</evidence>
<organism evidence="2 3">
    <name type="scientific">Paxillus rubicundulus Ve08.2h10</name>
    <dbReference type="NCBI Taxonomy" id="930991"/>
    <lineage>
        <taxon>Eukaryota</taxon>
        <taxon>Fungi</taxon>
        <taxon>Dikarya</taxon>
        <taxon>Basidiomycota</taxon>
        <taxon>Agaricomycotina</taxon>
        <taxon>Agaricomycetes</taxon>
        <taxon>Agaricomycetidae</taxon>
        <taxon>Boletales</taxon>
        <taxon>Paxilineae</taxon>
        <taxon>Paxillaceae</taxon>
        <taxon>Paxillus</taxon>
    </lineage>
</organism>
<name>A0A0D0CZ73_9AGAM</name>
<gene>
    <name evidence="2" type="ORF">PAXRUDRAFT_21573</name>
</gene>
<dbReference type="Proteomes" id="UP000054538">
    <property type="component" value="Unassembled WGS sequence"/>
</dbReference>
<reference evidence="3" key="2">
    <citation type="submission" date="2015-01" db="EMBL/GenBank/DDBJ databases">
        <title>Evolutionary Origins and Diversification of the Mycorrhizal Mutualists.</title>
        <authorList>
            <consortium name="DOE Joint Genome Institute"/>
            <consortium name="Mycorrhizal Genomics Consortium"/>
            <person name="Kohler A."/>
            <person name="Kuo A."/>
            <person name="Nagy L.G."/>
            <person name="Floudas D."/>
            <person name="Copeland A."/>
            <person name="Barry K.W."/>
            <person name="Cichocki N."/>
            <person name="Veneault-Fourrey C."/>
            <person name="LaButti K."/>
            <person name="Lindquist E.A."/>
            <person name="Lipzen A."/>
            <person name="Lundell T."/>
            <person name="Morin E."/>
            <person name="Murat C."/>
            <person name="Riley R."/>
            <person name="Ohm R."/>
            <person name="Sun H."/>
            <person name="Tunlid A."/>
            <person name="Henrissat B."/>
            <person name="Grigoriev I.V."/>
            <person name="Hibbett D.S."/>
            <person name="Martin F."/>
        </authorList>
    </citation>
    <scope>NUCLEOTIDE SEQUENCE [LARGE SCALE GENOMIC DNA]</scope>
    <source>
        <strain evidence="3">Ve08.2h10</strain>
    </source>
</reference>
<keyword evidence="3" id="KW-1185">Reference proteome</keyword>
<dbReference type="AlphaFoldDB" id="A0A0D0CZ73"/>
<reference evidence="2 3" key="1">
    <citation type="submission" date="2014-04" db="EMBL/GenBank/DDBJ databases">
        <authorList>
            <consortium name="DOE Joint Genome Institute"/>
            <person name="Kuo A."/>
            <person name="Kohler A."/>
            <person name="Jargeat P."/>
            <person name="Nagy L.G."/>
            <person name="Floudas D."/>
            <person name="Copeland A."/>
            <person name="Barry K.W."/>
            <person name="Cichocki N."/>
            <person name="Veneault-Fourrey C."/>
            <person name="LaButti K."/>
            <person name="Lindquist E.A."/>
            <person name="Lipzen A."/>
            <person name="Lundell T."/>
            <person name="Morin E."/>
            <person name="Murat C."/>
            <person name="Sun H."/>
            <person name="Tunlid A."/>
            <person name="Henrissat B."/>
            <person name="Grigoriev I.V."/>
            <person name="Hibbett D.S."/>
            <person name="Martin F."/>
            <person name="Nordberg H.P."/>
            <person name="Cantor M.N."/>
            <person name="Hua S.X."/>
        </authorList>
    </citation>
    <scope>NUCLEOTIDE SEQUENCE [LARGE SCALE GENOMIC DNA]</scope>
    <source>
        <strain evidence="2 3">Ve08.2h10</strain>
    </source>
</reference>
<evidence type="ECO:0000313" key="2">
    <source>
        <dbReference type="EMBL" id="KIK72794.1"/>
    </source>
</evidence>
<dbReference type="HOGENOM" id="CLU_2278359_0_0_1"/>